<keyword evidence="4" id="KW-1185">Reference proteome</keyword>
<dbReference type="RefSeq" id="XP_034010189.1">
    <property type="nucleotide sequence ID" value="XM_034157696.1"/>
</dbReference>
<dbReference type="Pfam" id="PF12090">
    <property type="entry name" value="Spt20_SEP"/>
    <property type="match status" value="1"/>
</dbReference>
<dbReference type="GO" id="GO:0003712">
    <property type="term" value="F:transcription coregulator activity"/>
    <property type="evidence" value="ECO:0007669"/>
    <property type="project" value="InterPro"/>
</dbReference>
<reference evidence="3 4" key="1">
    <citation type="submission" date="2019-07" db="EMBL/GenBank/DDBJ databases">
        <title>Genome assembly of two rare yeast pathogens: Diutina rugosa and Trichomonascus ciferrii.</title>
        <authorList>
            <person name="Mixao V."/>
            <person name="Saus E."/>
            <person name="Hansen A."/>
            <person name="Lass-Flor C."/>
            <person name="Gabaldon T."/>
        </authorList>
    </citation>
    <scope>NUCLEOTIDE SEQUENCE [LARGE SCALE GENOMIC DNA]</scope>
    <source>
        <strain evidence="3 4">CBS 613</strain>
    </source>
</reference>
<dbReference type="OMA" id="HNYNEHI"/>
<comment type="caution">
    <text evidence="3">The sequence shown here is derived from an EMBL/GenBank/DDBJ whole genome shotgun (WGS) entry which is preliminary data.</text>
</comment>
<feature type="region of interest" description="Disordered" evidence="1">
    <location>
        <begin position="368"/>
        <end position="584"/>
    </location>
</feature>
<evidence type="ECO:0000256" key="1">
    <source>
        <dbReference type="SAM" id="MobiDB-lite"/>
    </source>
</evidence>
<dbReference type="AlphaFoldDB" id="A0A642UF80"/>
<organism evidence="3 4">
    <name type="scientific">Diutina rugosa</name>
    <name type="common">Yeast</name>
    <name type="synonym">Candida rugosa</name>
    <dbReference type="NCBI Taxonomy" id="5481"/>
    <lineage>
        <taxon>Eukaryota</taxon>
        <taxon>Fungi</taxon>
        <taxon>Dikarya</taxon>
        <taxon>Ascomycota</taxon>
        <taxon>Saccharomycotina</taxon>
        <taxon>Pichiomycetes</taxon>
        <taxon>Debaryomycetaceae</taxon>
        <taxon>Diutina</taxon>
    </lineage>
</organism>
<evidence type="ECO:0000259" key="2">
    <source>
        <dbReference type="Pfam" id="PF12090"/>
    </source>
</evidence>
<dbReference type="PANTHER" id="PTHR13526:SF8">
    <property type="entry name" value="TRANSCRIPTION FACTOR SPT20 HOMOLOG"/>
    <property type="match status" value="1"/>
</dbReference>
<dbReference type="GeneID" id="54783436"/>
<feature type="compositionally biased region" description="Low complexity" evidence="1">
    <location>
        <begin position="447"/>
        <end position="462"/>
    </location>
</feature>
<dbReference type="EMBL" id="SWFT01000149">
    <property type="protein sequence ID" value="KAA8897932.1"/>
    <property type="molecule type" value="Genomic_DNA"/>
</dbReference>
<dbReference type="InterPro" id="IPR046468">
    <property type="entry name" value="Spt20-like_SEP"/>
</dbReference>
<gene>
    <name evidence="3" type="ORF">DIURU_004785</name>
</gene>
<feature type="region of interest" description="Disordered" evidence="1">
    <location>
        <begin position="293"/>
        <end position="339"/>
    </location>
</feature>
<accession>A0A642UF80</accession>
<dbReference type="Proteomes" id="UP000449547">
    <property type="component" value="Unassembled WGS sequence"/>
</dbReference>
<dbReference type="GO" id="GO:0006357">
    <property type="term" value="P:regulation of transcription by RNA polymerase II"/>
    <property type="evidence" value="ECO:0007669"/>
    <property type="project" value="TreeGrafter"/>
</dbReference>
<dbReference type="VEuPathDB" id="FungiDB:DIURU_004785"/>
<feature type="compositionally biased region" description="Low complexity" evidence="1">
    <location>
        <begin position="385"/>
        <end position="394"/>
    </location>
</feature>
<feature type="compositionally biased region" description="Low complexity" evidence="1">
    <location>
        <begin position="471"/>
        <end position="480"/>
    </location>
</feature>
<feature type="compositionally biased region" description="Polar residues" evidence="1">
    <location>
        <begin position="1"/>
        <end position="13"/>
    </location>
</feature>
<dbReference type="PANTHER" id="PTHR13526">
    <property type="entry name" value="TRANSCRIPTION FACTOR SPT20 HOMOLOG"/>
    <property type="match status" value="1"/>
</dbReference>
<dbReference type="OrthoDB" id="1932706at2759"/>
<feature type="compositionally biased region" description="Pro residues" evidence="1">
    <location>
        <begin position="415"/>
        <end position="446"/>
    </location>
</feature>
<feature type="region of interest" description="Disordered" evidence="1">
    <location>
        <begin position="1"/>
        <end position="34"/>
    </location>
</feature>
<sequence>MMNGNGPTRSATVQAQRQKQLAQAQAQSSTQGNNVVDKQAKMPQHFATTSQEILQKYQKYPASISLHIFENHYRFNNSSESQVIPKNSPMIKDFLHHVLKETIPVELSELVKDFSIRSYDGCLILQVFDHREMVEVSVKQQNGTTAVQKKPKTYRTLLRPTQLSIYYDLLYHTDAALFKFHDPLSLQMESEILTLTNRELDLSTPLNPYLCDDYLKPESEYPKKVWNEEKGDYDLVFSHREETKNPIRKLHQDEIVLHKSSDYEEIMLLMSNKYKNDNTEQKLVVVGQPAIAGAVPPGSTSPQKPKEKSANATPPSQLNRVPSVKSVSTGPPRSTGQFMRLRLIEEYRKRKDAKQAAQVKAINQVQPQGMAPNVNMGVIGGPGGPNSNPNNSLPASMGGTPQPRPQIKQEMMPQQLPPQQPPMPPQQQHPPPQMQQPQQQPPPPPQSQQQHQQAFAQQQNHPQMKRQKVSAAQVAAAQQQHMNSMPSTPAVGSSMPSSMGTPVMPSANGNMMPQRPQPHPQSQFMDSNTGNNPANQNQNNPMPPQMMPNMGNNPGPQPSGPPQGQQRPSVAQSQQQQILNNTLSPEERAVFRQLQLKVQGYQQMANTGVTPNGQQLTPQQKQTAMNHARAYQHQLIQKFPLYFQRVSQFRLLQQQRQQQQQQNMMNQQQRH</sequence>
<feature type="compositionally biased region" description="Polar residues" evidence="1">
    <location>
        <begin position="310"/>
        <end position="337"/>
    </location>
</feature>
<dbReference type="InterPro" id="IPR021950">
    <property type="entry name" value="Spt20"/>
</dbReference>
<feature type="compositionally biased region" description="Low complexity" evidence="1">
    <location>
        <begin position="562"/>
        <end position="577"/>
    </location>
</feature>
<evidence type="ECO:0000313" key="3">
    <source>
        <dbReference type="EMBL" id="KAA8897932.1"/>
    </source>
</evidence>
<name>A0A642UF80_DIURU</name>
<protein>
    <recommendedName>
        <fullName evidence="2">Spt20-like SEP domain-containing protein</fullName>
    </recommendedName>
</protein>
<feature type="domain" description="Spt20-like SEP" evidence="2">
    <location>
        <begin position="58"/>
        <end position="218"/>
    </location>
</feature>
<feature type="compositionally biased region" description="Low complexity" evidence="1">
    <location>
        <begin position="528"/>
        <end position="540"/>
    </location>
</feature>
<evidence type="ECO:0000313" key="4">
    <source>
        <dbReference type="Proteomes" id="UP000449547"/>
    </source>
</evidence>
<dbReference type="GO" id="GO:0000124">
    <property type="term" value="C:SAGA complex"/>
    <property type="evidence" value="ECO:0007669"/>
    <property type="project" value="InterPro"/>
</dbReference>
<proteinExistence type="predicted"/>
<feature type="compositionally biased region" description="Low complexity" evidence="1">
    <location>
        <begin position="14"/>
        <end position="27"/>
    </location>
</feature>
<feature type="compositionally biased region" description="Polar residues" evidence="1">
    <location>
        <begin position="481"/>
        <end position="500"/>
    </location>
</feature>